<dbReference type="EMBL" id="HBER01023986">
    <property type="protein sequence ID" value="CAD8536739.1"/>
    <property type="molecule type" value="Transcribed_RNA"/>
</dbReference>
<protein>
    <recommendedName>
        <fullName evidence="2">ABC1 atypical kinase-like domain-containing protein</fullName>
    </recommendedName>
</protein>
<dbReference type="Pfam" id="PF03109">
    <property type="entry name" value="ABC1"/>
    <property type="match status" value="2"/>
</dbReference>
<dbReference type="InterPro" id="IPR011009">
    <property type="entry name" value="Kinase-like_dom_sf"/>
</dbReference>
<dbReference type="PANTHER" id="PTHR43173:SF34">
    <property type="entry name" value="ABC1 ATYPICAL KINASE-LIKE DOMAIN-CONTAINING PROTEIN"/>
    <property type="match status" value="1"/>
</dbReference>
<feature type="region of interest" description="Disordered" evidence="1">
    <location>
        <begin position="855"/>
        <end position="881"/>
    </location>
</feature>
<accession>A0A7S0NVB0</accession>
<organism evidence="3">
    <name type="scientific">Calcidiscus leptoporus</name>
    <dbReference type="NCBI Taxonomy" id="127549"/>
    <lineage>
        <taxon>Eukaryota</taxon>
        <taxon>Haptista</taxon>
        <taxon>Haptophyta</taxon>
        <taxon>Prymnesiophyceae</taxon>
        <taxon>Coccolithales</taxon>
        <taxon>Calcidiscaceae</taxon>
        <taxon>Calcidiscus</taxon>
    </lineage>
</organism>
<feature type="compositionally biased region" description="Acidic residues" evidence="1">
    <location>
        <begin position="871"/>
        <end position="881"/>
    </location>
</feature>
<dbReference type="PANTHER" id="PTHR43173">
    <property type="entry name" value="ABC1 FAMILY PROTEIN"/>
    <property type="match status" value="1"/>
</dbReference>
<evidence type="ECO:0000256" key="1">
    <source>
        <dbReference type="SAM" id="MobiDB-lite"/>
    </source>
</evidence>
<dbReference type="InterPro" id="IPR004147">
    <property type="entry name" value="ABC1_dom"/>
</dbReference>
<sequence>MIVHYRAVRWWGTKADIEKEELSALYQELHKRYAPQVLSAILRLRGFYIKFGQVVSVLDFVPEAYRKELAVLQSGVPPKPPDEVRRLIAESLGKPITDIFAELDESVIGAASIGQVHRAKLLDGKRVVVKVQYPEVRALFASDFAQLVSACSFWSPQAMGDLRECRAQFMAEFDFEREARIMARIANNLARPFPSVAVPRPVADLVSEHVIVMSELPGTSLLDGLKQMAQAYADAQDITVDELKARMRARASADADGGVDGEVEGGLAPAMPSRLKLNLMHAYLRTSHLGVALYNKSIGRFTSPMKTSSAALPPMIDVSAMIKQLCAVLGHQVLVDGLFSSDPHPGNVMLLPDGRLGLIDFGQAKQLDDEQRRAVAHTVLAVASSDREAILRLVRATKFRTRRNDPDALVRYTKLMWEGSLKELGKLSKLDPIEQTDGEMVMVRRAVILVRSLGAAMGASVNMAKEWEELARRVVAETEAAGGARGSLLTTSTEVDAALEAAAALGVNVELLRDGGGGAKGVRVSLQRFSAALVWHDEHQHLVWRNTIRGGTLGPVAKACGEAALIRIACCAGRAAGAMQPERGFRLQQSPSSADEDDRLQTMRALYYLAWGHASGAVSESAVPARHYVISAGLKKLKLAGPWTDMAKQLSQSTAIAEEVRKYFPRLYFEQLERDQPHDLAPQMNHLNDAIAKLLEAPAAEDAAADGASRELLAALFGDAIQLGTLESSEERHDAASSVAAATHAHARAVEGQGLVKSVEDDKGGERCAAPGTSERHAATGLEHAKLRALLDTESRATAACKCPAAADHNSSALCKANSTVGGAPAVGGVSAASAAGGFRAKDASQTRLAAACNSELTDTEEADFQSAEEGSIDSDEDALR</sequence>
<dbReference type="InterPro" id="IPR051130">
    <property type="entry name" value="Mito_struct-func_regulator"/>
</dbReference>
<proteinExistence type="predicted"/>
<evidence type="ECO:0000259" key="2">
    <source>
        <dbReference type="Pfam" id="PF03109"/>
    </source>
</evidence>
<gene>
    <name evidence="3" type="ORF">CLEP1334_LOCUS12021</name>
</gene>
<feature type="domain" description="ABC1 atypical kinase-like" evidence="2">
    <location>
        <begin position="316"/>
        <end position="392"/>
    </location>
</feature>
<name>A0A7S0NVB0_9EUKA</name>
<reference evidence="3" key="1">
    <citation type="submission" date="2021-01" db="EMBL/GenBank/DDBJ databases">
        <authorList>
            <person name="Corre E."/>
            <person name="Pelletier E."/>
            <person name="Niang G."/>
            <person name="Scheremetjew M."/>
            <person name="Finn R."/>
            <person name="Kale V."/>
            <person name="Holt S."/>
            <person name="Cochrane G."/>
            <person name="Meng A."/>
            <person name="Brown T."/>
            <person name="Cohen L."/>
        </authorList>
    </citation>
    <scope>NUCLEOTIDE SEQUENCE</scope>
    <source>
        <strain evidence="3">RCC1130</strain>
    </source>
</reference>
<dbReference type="CDD" id="cd05121">
    <property type="entry name" value="ABC1_ADCK3-like"/>
    <property type="match status" value="1"/>
</dbReference>
<evidence type="ECO:0000313" key="3">
    <source>
        <dbReference type="EMBL" id="CAD8536739.1"/>
    </source>
</evidence>
<feature type="domain" description="ABC1 atypical kinase-like" evidence="2">
    <location>
        <begin position="72"/>
        <end position="242"/>
    </location>
</feature>
<dbReference type="SUPFAM" id="SSF56112">
    <property type="entry name" value="Protein kinase-like (PK-like)"/>
    <property type="match status" value="1"/>
</dbReference>
<feature type="region of interest" description="Disordered" evidence="1">
    <location>
        <begin position="753"/>
        <end position="779"/>
    </location>
</feature>
<dbReference type="AlphaFoldDB" id="A0A7S0NVB0"/>